<reference evidence="1 2" key="1">
    <citation type="submission" date="2024-09" db="EMBL/GenBank/DDBJ databases">
        <authorList>
            <person name="Sun Q."/>
            <person name="Mori K."/>
        </authorList>
    </citation>
    <scope>NUCLEOTIDE SEQUENCE [LARGE SCALE GENOMIC DNA]</scope>
    <source>
        <strain evidence="1 2">CCM 7765</strain>
    </source>
</reference>
<accession>A0ABV6HQY4</accession>
<comment type="caution">
    <text evidence="1">The sequence shown here is derived from an EMBL/GenBank/DDBJ whole genome shotgun (WGS) entry which is preliminary data.</text>
</comment>
<dbReference type="EMBL" id="JBHLWO010000005">
    <property type="protein sequence ID" value="MFC0321287.1"/>
    <property type="molecule type" value="Genomic_DNA"/>
</dbReference>
<gene>
    <name evidence="1" type="ORF">ACFFI0_23420</name>
</gene>
<evidence type="ECO:0000313" key="2">
    <source>
        <dbReference type="Proteomes" id="UP001589774"/>
    </source>
</evidence>
<name>A0ABV6HQY4_9SPHI</name>
<feature type="non-terminal residue" evidence="1">
    <location>
        <position position="1"/>
    </location>
</feature>
<dbReference type="RefSeq" id="WP_377477870.1">
    <property type="nucleotide sequence ID" value="NZ_JBHLWO010000005.1"/>
</dbReference>
<evidence type="ECO:0000313" key="1">
    <source>
        <dbReference type="EMBL" id="MFC0321287.1"/>
    </source>
</evidence>
<protein>
    <submittedName>
        <fullName evidence="1">Uncharacterized protein</fullName>
    </submittedName>
</protein>
<organism evidence="1 2">
    <name type="scientific">Olivibacter oleidegradans</name>
    <dbReference type="NCBI Taxonomy" id="760123"/>
    <lineage>
        <taxon>Bacteria</taxon>
        <taxon>Pseudomonadati</taxon>
        <taxon>Bacteroidota</taxon>
        <taxon>Sphingobacteriia</taxon>
        <taxon>Sphingobacteriales</taxon>
        <taxon>Sphingobacteriaceae</taxon>
        <taxon>Olivibacter</taxon>
    </lineage>
</organism>
<proteinExistence type="predicted"/>
<keyword evidence="2" id="KW-1185">Reference proteome</keyword>
<sequence length="60" mass="6506">ARADGTAVTCGRVGRCRSLQKAAVHCTAAFPVLMSIGPQTRNIGRFPFLQKPIPSFFFPL</sequence>
<dbReference type="Proteomes" id="UP001589774">
    <property type="component" value="Unassembled WGS sequence"/>
</dbReference>